<organism evidence="1 2">
    <name type="scientific">Naganishia adeliensis</name>
    <dbReference type="NCBI Taxonomy" id="92952"/>
    <lineage>
        <taxon>Eukaryota</taxon>
        <taxon>Fungi</taxon>
        <taxon>Dikarya</taxon>
        <taxon>Basidiomycota</taxon>
        <taxon>Agaricomycotina</taxon>
        <taxon>Tremellomycetes</taxon>
        <taxon>Filobasidiales</taxon>
        <taxon>Filobasidiaceae</taxon>
        <taxon>Naganishia</taxon>
    </lineage>
</organism>
<comment type="caution">
    <text evidence="1">The sequence shown here is derived from an EMBL/GenBank/DDBJ whole genome shotgun (WGS) entry which is preliminary data.</text>
</comment>
<keyword evidence="2" id="KW-1185">Reference proteome</keyword>
<evidence type="ECO:0000313" key="1">
    <source>
        <dbReference type="EMBL" id="KAJ9098822.1"/>
    </source>
</evidence>
<dbReference type="Proteomes" id="UP001230649">
    <property type="component" value="Unassembled WGS sequence"/>
</dbReference>
<accession>A0ACC2VJU4</accession>
<protein>
    <submittedName>
        <fullName evidence="1">Uncharacterized protein</fullName>
    </submittedName>
</protein>
<reference evidence="1" key="1">
    <citation type="submission" date="2023-04" db="EMBL/GenBank/DDBJ databases">
        <title>Draft Genome sequencing of Naganishia species isolated from polar environments using Oxford Nanopore Technology.</title>
        <authorList>
            <person name="Leo P."/>
            <person name="Venkateswaran K."/>
        </authorList>
    </citation>
    <scope>NUCLEOTIDE SEQUENCE</scope>
    <source>
        <strain evidence="1">MNA-CCFEE 5262</strain>
    </source>
</reference>
<dbReference type="EMBL" id="JASBWS010000090">
    <property type="protein sequence ID" value="KAJ9098822.1"/>
    <property type="molecule type" value="Genomic_DNA"/>
</dbReference>
<sequence length="355" mass="38155">MTVTNGNGTNGNGTHARDVILITGAGGWLGGVLAQIIRTDPAYTDAQLILADIVEPKAPKGVSEDDYDSIKADLAEQAGVESLFTTKLGPPSIIYCLHGIMSRGAEDNFDLGMKINVDSIRLVLEAARKYKGPNGKPAKFIFTSSIAVFGGPLPHEVLPETQASPEGSYGCGKLIAELLVNEYSRRGFVDGRVIRVPTIVVRPGLPSPATSAFLSGIIREPLHGVEAICPIGDSFDDPALDELEAWVASPENVIENFVIASKVDASQFKKHSRTVNLPGFTVTIKQELEALKDVCGQETLDLVKYKKDPVNARIVGSWPRAFNNEYSLSLGFVLHPGGFRQIVENFKADVEAGRA</sequence>
<proteinExistence type="predicted"/>
<evidence type="ECO:0000313" key="2">
    <source>
        <dbReference type="Proteomes" id="UP001230649"/>
    </source>
</evidence>
<name>A0ACC2VJU4_9TREE</name>
<gene>
    <name evidence="1" type="ORF">QFC20_005875</name>
</gene>